<sequence length="81" mass="8506">MVPSGVCHAWNIGTRPATCAFERTSTSPAGPNRATALVEVRAAGCPDESCSSQALPSSRRPGSFSEPCERRSEVVAVVRTT</sequence>
<dbReference type="EMBL" id="BHYL01000196">
    <property type="protein sequence ID" value="GCD20815.1"/>
    <property type="molecule type" value="Genomic_DNA"/>
</dbReference>
<name>A0A401V1N0_9CELL</name>
<comment type="caution">
    <text evidence="2">The sequence shown here is derived from an EMBL/GenBank/DDBJ whole genome shotgun (WGS) entry which is preliminary data.</text>
</comment>
<gene>
    <name evidence="2" type="ORF">CTKZ_23770</name>
</gene>
<organism evidence="2 3">
    <name type="scientific">Cellulomonas algicola</name>
    <dbReference type="NCBI Taxonomy" id="2071633"/>
    <lineage>
        <taxon>Bacteria</taxon>
        <taxon>Bacillati</taxon>
        <taxon>Actinomycetota</taxon>
        <taxon>Actinomycetes</taxon>
        <taxon>Micrococcales</taxon>
        <taxon>Cellulomonadaceae</taxon>
        <taxon>Cellulomonas</taxon>
    </lineage>
</organism>
<keyword evidence="3" id="KW-1185">Reference proteome</keyword>
<feature type="region of interest" description="Disordered" evidence="1">
    <location>
        <begin position="48"/>
        <end position="70"/>
    </location>
</feature>
<accession>A0A401V1N0</accession>
<evidence type="ECO:0000256" key="1">
    <source>
        <dbReference type="SAM" id="MobiDB-lite"/>
    </source>
</evidence>
<evidence type="ECO:0000313" key="2">
    <source>
        <dbReference type="EMBL" id="GCD20815.1"/>
    </source>
</evidence>
<proteinExistence type="predicted"/>
<reference evidence="2 3" key="1">
    <citation type="submission" date="2018-11" db="EMBL/GenBank/DDBJ databases">
        <title>Draft genome sequence of Cellulomonas takizawaensis strain TKZ-21.</title>
        <authorList>
            <person name="Yamamura H."/>
            <person name="Hayashi T."/>
            <person name="Hamada M."/>
            <person name="Serisawa Y."/>
            <person name="Matsuyama K."/>
            <person name="Nakagawa Y."/>
            <person name="Otoguro M."/>
            <person name="Yanagida F."/>
            <person name="Hayakawa M."/>
        </authorList>
    </citation>
    <scope>NUCLEOTIDE SEQUENCE [LARGE SCALE GENOMIC DNA]</scope>
    <source>
        <strain evidence="2 3">TKZ-21</strain>
    </source>
</reference>
<dbReference type="AlphaFoldDB" id="A0A401V1N0"/>
<dbReference type="Proteomes" id="UP000288246">
    <property type="component" value="Unassembled WGS sequence"/>
</dbReference>
<evidence type="ECO:0000313" key="3">
    <source>
        <dbReference type="Proteomes" id="UP000288246"/>
    </source>
</evidence>
<protein>
    <submittedName>
        <fullName evidence="2">Uncharacterized protein</fullName>
    </submittedName>
</protein>